<evidence type="ECO:0000256" key="1">
    <source>
        <dbReference type="SAM" id="Phobius"/>
    </source>
</evidence>
<protein>
    <submittedName>
        <fullName evidence="2">Uncharacterized protein</fullName>
    </submittedName>
</protein>
<feature type="transmembrane region" description="Helical" evidence="1">
    <location>
        <begin position="112"/>
        <end position="130"/>
    </location>
</feature>
<dbReference type="AlphaFoldDB" id="A0A0C2D1Y3"/>
<accession>A0A0C2D1Y3</accession>
<organism evidence="2 3">
    <name type="scientific">Enhygromyxa salina</name>
    <dbReference type="NCBI Taxonomy" id="215803"/>
    <lineage>
        <taxon>Bacteria</taxon>
        <taxon>Pseudomonadati</taxon>
        <taxon>Myxococcota</taxon>
        <taxon>Polyangia</taxon>
        <taxon>Nannocystales</taxon>
        <taxon>Nannocystaceae</taxon>
        <taxon>Enhygromyxa</taxon>
    </lineage>
</organism>
<evidence type="ECO:0000313" key="3">
    <source>
        <dbReference type="Proteomes" id="UP000031599"/>
    </source>
</evidence>
<proteinExistence type="predicted"/>
<dbReference type="RefSeq" id="WP_052548546.1">
    <property type="nucleotide sequence ID" value="NZ_JMCC02000028.1"/>
</dbReference>
<keyword evidence="1" id="KW-0472">Membrane</keyword>
<sequence>MVDPETVAAVRQATAHGAHVVVTAVTTAWRGVAWGATVSAKWLWPRLSALTLLVAGASWRGLGTATRWLWTQRSGVARVGHRGLWWGALAILVLVGRALLSADGDPELIEVATLWLGAGLAMSVLVLLGAPEKRMRVAAFALASGHGSLGLLAWIAAATV</sequence>
<dbReference type="EMBL" id="JMCC02000028">
    <property type="protein sequence ID" value="KIG17231.1"/>
    <property type="molecule type" value="Genomic_DNA"/>
</dbReference>
<keyword evidence="1" id="KW-0812">Transmembrane</keyword>
<feature type="transmembrane region" description="Helical" evidence="1">
    <location>
        <begin position="137"/>
        <end position="157"/>
    </location>
</feature>
<feature type="transmembrane region" description="Helical" evidence="1">
    <location>
        <begin position="83"/>
        <end position="100"/>
    </location>
</feature>
<reference evidence="2 3" key="1">
    <citation type="submission" date="2014-12" db="EMBL/GenBank/DDBJ databases">
        <title>Genome assembly of Enhygromyxa salina DSM 15201.</title>
        <authorList>
            <person name="Sharma G."/>
            <person name="Subramanian S."/>
        </authorList>
    </citation>
    <scope>NUCLEOTIDE SEQUENCE [LARGE SCALE GENOMIC DNA]</scope>
    <source>
        <strain evidence="2 3">DSM 15201</strain>
    </source>
</reference>
<keyword evidence="1" id="KW-1133">Transmembrane helix</keyword>
<comment type="caution">
    <text evidence="2">The sequence shown here is derived from an EMBL/GenBank/DDBJ whole genome shotgun (WGS) entry which is preliminary data.</text>
</comment>
<evidence type="ECO:0000313" key="2">
    <source>
        <dbReference type="EMBL" id="KIG17231.1"/>
    </source>
</evidence>
<gene>
    <name evidence="2" type="ORF">DB30_03544</name>
</gene>
<dbReference type="Proteomes" id="UP000031599">
    <property type="component" value="Unassembled WGS sequence"/>
</dbReference>
<feature type="transmembrane region" description="Helical" evidence="1">
    <location>
        <begin position="43"/>
        <end position="62"/>
    </location>
</feature>
<name>A0A0C2D1Y3_9BACT</name>